<feature type="domain" description="Alpha/beta hydrolase fold-3" evidence="2">
    <location>
        <begin position="108"/>
        <end position="312"/>
    </location>
</feature>
<dbReference type="SUPFAM" id="SSF53474">
    <property type="entry name" value="alpha/beta-Hydrolases"/>
    <property type="match status" value="1"/>
</dbReference>
<dbReference type="InParanoid" id="A0A3N0VL27"/>
<dbReference type="InterPro" id="IPR029058">
    <property type="entry name" value="AB_hydrolase_fold"/>
</dbReference>
<dbReference type="Gene3D" id="3.40.50.1820">
    <property type="entry name" value="alpha/beta hydrolase"/>
    <property type="match status" value="1"/>
</dbReference>
<dbReference type="RefSeq" id="WP_123210324.1">
    <property type="nucleotide sequence ID" value="NZ_RJVO01000001.1"/>
</dbReference>
<dbReference type="PANTHER" id="PTHR23025">
    <property type="entry name" value="TRIACYLGLYCEROL LIPASE"/>
    <property type="match status" value="1"/>
</dbReference>
<dbReference type="GO" id="GO:0019433">
    <property type="term" value="P:triglyceride catabolic process"/>
    <property type="evidence" value="ECO:0007669"/>
    <property type="project" value="TreeGrafter"/>
</dbReference>
<comment type="caution">
    <text evidence="3">The sequence shown here is derived from an EMBL/GenBank/DDBJ whole genome shotgun (WGS) entry which is preliminary data.</text>
</comment>
<evidence type="ECO:0000313" key="4">
    <source>
        <dbReference type="Proteomes" id="UP000282106"/>
    </source>
</evidence>
<dbReference type="InterPro" id="IPR013094">
    <property type="entry name" value="AB_hydrolase_3"/>
</dbReference>
<name>A0A3N0VL27_9GAMM</name>
<dbReference type="AlphaFoldDB" id="A0A3N0VL27"/>
<evidence type="ECO:0000256" key="1">
    <source>
        <dbReference type="SAM" id="MobiDB-lite"/>
    </source>
</evidence>
<dbReference type="Proteomes" id="UP000282106">
    <property type="component" value="Unassembled WGS sequence"/>
</dbReference>
<evidence type="ECO:0000259" key="2">
    <source>
        <dbReference type="Pfam" id="PF07859"/>
    </source>
</evidence>
<gene>
    <name evidence="3" type="ORF">ED208_02835</name>
</gene>
<reference evidence="3 4" key="1">
    <citation type="submission" date="2018-10" db="EMBL/GenBank/DDBJ databases">
        <authorList>
            <person name="Chen W.-M."/>
        </authorList>
    </citation>
    <scope>NUCLEOTIDE SEQUENCE [LARGE SCALE GENOMIC DNA]</scope>
    <source>
        <strain evidence="3 4">THS-13</strain>
    </source>
</reference>
<evidence type="ECO:0000313" key="3">
    <source>
        <dbReference type="EMBL" id="ROH93469.1"/>
    </source>
</evidence>
<dbReference type="GO" id="GO:0004806">
    <property type="term" value="F:triacylglycerol lipase activity"/>
    <property type="evidence" value="ECO:0007669"/>
    <property type="project" value="TreeGrafter"/>
</dbReference>
<feature type="region of interest" description="Disordered" evidence="1">
    <location>
        <begin position="1"/>
        <end position="22"/>
    </location>
</feature>
<proteinExistence type="predicted"/>
<dbReference type="GO" id="GO:0004771">
    <property type="term" value="F:sterol ester esterase activity"/>
    <property type="evidence" value="ECO:0007669"/>
    <property type="project" value="TreeGrafter"/>
</dbReference>
<dbReference type="PANTHER" id="PTHR23025:SF4">
    <property type="entry name" value="ALPHA_BETA HYDROLASE FOLD-3 DOMAIN-CONTAINING PROTEIN"/>
    <property type="match status" value="1"/>
</dbReference>
<dbReference type="Pfam" id="PF07859">
    <property type="entry name" value="Abhydrolase_3"/>
    <property type="match status" value="1"/>
</dbReference>
<keyword evidence="3" id="KW-0378">Hydrolase</keyword>
<dbReference type="GO" id="GO:0005829">
    <property type="term" value="C:cytosol"/>
    <property type="evidence" value="ECO:0007669"/>
    <property type="project" value="TreeGrafter"/>
</dbReference>
<protein>
    <submittedName>
        <fullName evidence="3">Alpha/beta hydrolase</fullName>
    </submittedName>
</protein>
<accession>A0A3N0VL27</accession>
<keyword evidence="4" id="KW-1185">Reference proteome</keyword>
<feature type="compositionally biased region" description="Low complexity" evidence="1">
    <location>
        <begin position="1"/>
        <end position="17"/>
    </location>
</feature>
<sequence>MRNPDSAAIPAQSSAPDAPQPLGPGPVRLKAVRVSLRSRLIVWLLRKLLRPLVGWAANGSYARIARVQLLLASQACKDSSGLPLDYRVLGQVPGHVVGDIQDRSQPVILYLHGGGFLAPAVPATHVWLLARMCAELGASGFMADYRLAPFNKFPAALDDCERAYQALLDLGHDPRRIVVMGESAGGNLTLGTLQRIKKRGWAMPACAIPISPVTEMGRVHAPPSRALKMKRDPILPIDTLQRVDELYAGGWDASDPELSPLYMDCSGLPPLYFLASDNEVLLDDTVLLARRAQAAGALVQLDVWPVFPHAFPLFGQLFPEVRAARADMLAFMRKHLAKTAA</sequence>
<dbReference type="EMBL" id="RJVO01000001">
    <property type="protein sequence ID" value="ROH93469.1"/>
    <property type="molecule type" value="Genomic_DNA"/>
</dbReference>
<organism evidence="3 4">
    <name type="scientific">Stagnimonas aquatica</name>
    <dbReference type="NCBI Taxonomy" id="2689987"/>
    <lineage>
        <taxon>Bacteria</taxon>
        <taxon>Pseudomonadati</taxon>
        <taxon>Pseudomonadota</taxon>
        <taxon>Gammaproteobacteria</taxon>
        <taxon>Nevskiales</taxon>
        <taxon>Nevskiaceae</taxon>
        <taxon>Stagnimonas</taxon>
    </lineage>
</organism>